<keyword evidence="2" id="KW-0812">Transmembrane</keyword>
<protein>
    <submittedName>
        <fullName evidence="3">Uncharacterized conserved protein, DUF983 family</fullName>
    </submittedName>
</protein>
<dbReference type="InterPro" id="IPR009325">
    <property type="entry name" value="DUF983"/>
</dbReference>
<dbReference type="Pfam" id="PF06170">
    <property type="entry name" value="DUF983"/>
    <property type="match status" value="1"/>
</dbReference>
<name>A0A1Y6EDU1_9SPHN</name>
<reference evidence="4" key="1">
    <citation type="submission" date="2017-04" db="EMBL/GenBank/DDBJ databases">
        <authorList>
            <person name="Varghese N."/>
            <person name="Submissions S."/>
        </authorList>
    </citation>
    <scope>NUCLEOTIDE SEQUENCE [LARGE SCALE GENOMIC DNA]</scope>
    <source>
        <strain evidence="4">UI2</strain>
    </source>
</reference>
<organism evidence="3 4">
    <name type="scientific">Sphingopyxis terrae subsp. ummariensis</name>
    <dbReference type="NCBI Taxonomy" id="429001"/>
    <lineage>
        <taxon>Bacteria</taxon>
        <taxon>Pseudomonadati</taxon>
        <taxon>Pseudomonadota</taxon>
        <taxon>Alphaproteobacteria</taxon>
        <taxon>Sphingomonadales</taxon>
        <taxon>Sphingomonadaceae</taxon>
        <taxon>Sphingopyxis</taxon>
    </lineage>
</organism>
<evidence type="ECO:0000256" key="2">
    <source>
        <dbReference type="SAM" id="Phobius"/>
    </source>
</evidence>
<evidence type="ECO:0000313" key="3">
    <source>
        <dbReference type="EMBL" id="SMQ60589.1"/>
    </source>
</evidence>
<feature type="region of interest" description="Disordered" evidence="1">
    <location>
        <begin position="1"/>
        <end position="23"/>
    </location>
</feature>
<dbReference type="AlphaFoldDB" id="A0A1Y6EDU1"/>
<gene>
    <name evidence="3" type="ORF">SAMN06295984_0441</name>
</gene>
<evidence type="ECO:0000256" key="1">
    <source>
        <dbReference type="SAM" id="MobiDB-lite"/>
    </source>
</evidence>
<accession>A0A1Y6EDU1</accession>
<feature type="transmembrane region" description="Helical" evidence="2">
    <location>
        <begin position="73"/>
        <end position="93"/>
    </location>
</feature>
<proteinExistence type="predicted"/>
<evidence type="ECO:0000313" key="4">
    <source>
        <dbReference type="Proteomes" id="UP000194469"/>
    </source>
</evidence>
<keyword evidence="2" id="KW-1133">Transmembrane helix</keyword>
<feature type="transmembrane region" description="Helical" evidence="2">
    <location>
        <begin position="99"/>
        <end position="118"/>
    </location>
</feature>
<sequence>MSGVAGAHRSPRTKLPDSEQHQKGQPPVWRAALFGLCPECGAPTLFDGPTKFAPRCRACGLDYSTYNVGDGPAAFLTMIIGALIVAAAIAVDFAFEPPLWVHVLLWVPITAAAVVYGLRVGKAALLASEHQRKAAEGRLVDRHDDDA</sequence>
<keyword evidence="2" id="KW-0472">Membrane</keyword>
<keyword evidence="4" id="KW-1185">Reference proteome</keyword>
<dbReference type="Proteomes" id="UP000194469">
    <property type="component" value="Unassembled WGS sequence"/>
</dbReference>
<dbReference type="EMBL" id="FXWL01000001">
    <property type="protein sequence ID" value="SMQ60589.1"/>
    <property type="molecule type" value="Genomic_DNA"/>
</dbReference>